<dbReference type="AlphaFoldDB" id="A0AB39RJT3"/>
<dbReference type="RefSeq" id="WP_369248594.1">
    <property type="nucleotide sequence ID" value="NZ_CP163443.1"/>
</dbReference>
<dbReference type="SUPFAM" id="SSF51445">
    <property type="entry name" value="(Trans)glycosidases"/>
    <property type="match status" value="1"/>
</dbReference>
<evidence type="ECO:0008006" key="3">
    <source>
        <dbReference type="Google" id="ProtNLM"/>
    </source>
</evidence>
<gene>
    <name evidence="2" type="ORF">AB5J53_29170</name>
</gene>
<name>A0AB39RJT3_9ACTN</name>
<feature type="compositionally biased region" description="Basic and acidic residues" evidence="1">
    <location>
        <begin position="379"/>
        <end position="397"/>
    </location>
</feature>
<feature type="region of interest" description="Disordered" evidence="1">
    <location>
        <begin position="377"/>
        <end position="397"/>
    </location>
</feature>
<evidence type="ECO:0000313" key="2">
    <source>
        <dbReference type="EMBL" id="XDQ55449.1"/>
    </source>
</evidence>
<reference evidence="2" key="1">
    <citation type="submission" date="2024-07" db="EMBL/GenBank/DDBJ databases">
        <authorList>
            <person name="Yu S.T."/>
        </authorList>
    </citation>
    <scope>NUCLEOTIDE SEQUENCE</scope>
    <source>
        <strain evidence="2">R41</strain>
    </source>
</reference>
<evidence type="ECO:0000256" key="1">
    <source>
        <dbReference type="SAM" id="MobiDB-lite"/>
    </source>
</evidence>
<organism evidence="2">
    <name type="scientific">Streptomyces sp. R41</name>
    <dbReference type="NCBI Taxonomy" id="3238632"/>
    <lineage>
        <taxon>Bacteria</taxon>
        <taxon>Bacillati</taxon>
        <taxon>Actinomycetota</taxon>
        <taxon>Actinomycetes</taxon>
        <taxon>Kitasatosporales</taxon>
        <taxon>Streptomycetaceae</taxon>
        <taxon>Streptomyces</taxon>
    </lineage>
</organism>
<feature type="region of interest" description="Disordered" evidence="1">
    <location>
        <begin position="50"/>
        <end position="77"/>
    </location>
</feature>
<dbReference type="Gene3D" id="3.20.20.80">
    <property type="entry name" value="Glycosidases"/>
    <property type="match status" value="1"/>
</dbReference>
<dbReference type="CDD" id="cd19608">
    <property type="entry name" value="GH113_mannanase-like"/>
    <property type="match status" value="1"/>
</dbReference>
<dbReference type="InterPro" id="IPR017853">
    <property type="entry name" value="GH"/>
</dbReference>
<dbReference type="Pfam" id="PF22612">
    <property type="entry name" value="GH113"/>
    <property type="match status" value="1"/>
</dbReference>
<dbReference type="InterPro" id="IPR055151">
    <property type="entry name" value="GH113"/>
</dbReference>
<sequence length="416" mass="45165">MKRSRLPMLAVFPLSVLAVVVGTPLFIGNQPVRWDSGSVLPRLVFGNDGSGAGNSTSATGTKKSASPNSSSSSGSASEDTLKVAKAWKEGMPQWGVQLYWEEETKKRSDDFVVEQARKHAKYLISLGANSVSISFPFYTGGRTSNTLTAGAKTPSAERLQKVLKVFEDAGFRTTVRPIMDEASLDPPTGWRGNIEPASRSAWFASYLKLLTPYLKVADQDKANTFVIGTELNSMEGAPGWDSLVASAEKVFSGEVAYDANWDNYVSGRINMPVSHLGVDAYFPVKVPDNASVDRLAEGWNTWLDKKTTGDLPNITLAEAGIGAMNGAYKSPGDFYTKNPVNPQVQANWYTAVCKVVQERRMSGVYWWSIYFDDDPNTPPDDKTASRLDFAGRPKSEKAVKTCFTSDYAGPGSAAAQ</sequence>
<accession>A0AB39RJT3</accession>
<protein>
    <recommendedName>
        <fullName evidence="3">Glycoside hydrolase family 5 domain-containing protein</fullName>
    </recommendedName>
</protein>
<feature type="compositionally biased region" description="Low complexity" evidence="1">
    <location>
        <begin position="53"/>
        <end position="77"/>
    </location>
</feature>
<dbReference type="EMBL" id="CP163443">
    <property type="protein sequence ID" value="XDQ55449.1"/>
    <property type="molecule type" value="Genomic_DNA"/>
</dbReference>
<proteinExistence type="predicted"/>